<dbReference type="STRING" id="133381.A0A2T9ZGU4"/>
<evidence type="ECO:0000256" key="1">
    <source>
        <dbReference type="ARBA" id="ARBA00022729"/>
    </source>
</evidence>
<dbReference type="OrthoDB" id="1600564at2759"/>
<evidence type="ECO:0000313" key="4">
    <source>
        <dbReference type="Proteomes" id="UP000245609"/>
    </source>
</evidence>
<dbReference type="SUPFAM" id="SSF52266">
    <property type="entry name" value="SGNH hydrolase"/>
    <property type="match status" value="1"/>
</dbReference>
<evidence type="ECO:0000313" key="3">
    <source>
        <dbReference type="EMBL" id="PVV03737.1"/>
    </source>
</evidence>
<dbReference type="PANTHER" id="PTHR45642:SF139">
    <property type="entry name" value="SGNH HYDROLASE-TYPE ESTERASE DOMAIN-CONTAINING PROTEIN"/>
    <property type="match status" value="1"/>
</dbReference>
<dbReference type="GO" id="GO:0016788">
    <property type="term" value="F:hydrolase activity, acting on ester bonds"/>
    <property type="evidence" value="ECO:0007669"/>
    <property type="project" value="InterPro"/>
</dbReference>
<evidence type="ECO:0000256" key="2">
    <source>
        <dbReference type="SAM" id="SignalP"/>
    </source>
</evidence>
<keyword evidence="4" id="KW-1185">Reference proteome</keyword>
<accession>A0A2T9ZGU4</accession>
<dbReference type="Proteomes" id="UP000245609">
    <property type="component" value="Unassembled WGS sequence"/>
</dbReference>
<name>A0A2T9ZGU4_9FUNG</name>
<comment type="caution">
    <text evidence="3">The sequence shown here is derived from an EMBL/GenBank/DDBJ whole genome shotgun (WGS) entry which is preliminary data.</text>
</comment>
<evidence type="ECO:0008006" key="5">
    <source>
        <dbReference type="Google" id="ProtNLM"/>
    </source>
</evidence>
<dbReference type="InterPro" id="IPR036514">
    <property type="entry name" value="SGNH_hydro_sf"/>
</dbReference>
<sequence length="359" mass="39611">MISLTFLLSISVTLFASRSEASPSPRLVVFGTSLSDNGNTNVTTPIPWWNHHYSNGPVWGEYLAYYNNYTLYDFACYSAVSDNKMVKDYTGSTVTVPSLLDQVDKYEQAIKPYYNASDIAQDIAVIEIGSNDIFNAALQIVLSSINTNRYINTMVSNAMSAANQLANLGHRNIYLTTIPDVNDIPSLSLFPSIVTRNIRSAVLNYNLRLKIAVNSFKFPDSEKGSIAIVDMYKIVDVTTNGFYKNLNIRSISSPCYVAITSTRVSSCQNSDDYLFMDKAHPSTRIHSLFAGVFAEVIANPSFGPTSSSLSTILPKYQVLAASSKSNFLYKVKNNNASGLVVTSYTSRYVVKNAESLYTV</sequence>
<keyword evidence="1 2" id="KW-0732">Signal</keyword>
<feature type="signal peptide" evidence="2">
    <location>
        <begin position="1"/>
        <end position="21"/>
    </location>
</feature>
<reference evidence="3 4" key="1">
    <citation type="journal article" date="2018" name="MBio">
        <title>Comparative Genomics Reveals the Core Gene Toolbox for the Fungus-Insect Symbiosis.</title>
        <authorList>
            <person name="Wang Y."/>
            <person name="Stata M."/>
            <person name="Wang W."/>
            <person name="Stajich J.E."/>
            <person name="White M.M."/>
            <person name="Moncalvo J.M."/>
        </authorList>
    </citation>
    <scope>NUCLEOTIDE SEQUENCE [LARGE SCALE GENOMIC DNA]</scope>
    <source>
        <strain evidence="3 4">SC-DP-2</strain>
    </source>
</reference>
<dbReference type="CDD" id="cd01846">
    <property type="entry name" value="fatty_acyltransferase_like"/>
    <property type="match status" value="1"/>
</dbReference>
<organism evidence="3 4">
    <name type="scientific">Smittium megazygosporum</name>
    <dbReference type="NCBI Taxonomy" id="133381"/>
    <lineage>
        <taxon>Eukaryota</taxon>
        <taxon>Fungi</taxon>
        <taxon>Fungi incertae sedis</taxon>
        <taxon>Zoopagomycota</taxon>
        <taxon>Kickxellomycotina</taxon>
        <taxon>Harpellomycetes</taxon>
        <taxon>Harpellales</taxon>
        <taxon>Legeriomycetaceae</taxon>
        <taxon>Smittium</taxon>
    </lineage>
</organism>
<dbReference type="Pfam" id="PF00657">
    <property type="entry name" value="Lipase_GDSL"/>
    <property type="match status" value="1"/>
</dbReference>
<dbReference type="AlphaFoldDB" id="A0A2T9ZGU4"/>
<feature type="chain" id="PRO_5015551879" description="SGNH hydrolase-type esterase domain-containing protein" evidence="2">
    <location>
        <begin position="22"/>
        <end position="359"/>
    </location>
</feature>
<protein>
    <recommendedName>
        <fullName evidence="5">SGNH hydrolase-type esterase domain-containing protein</fullName>
    </recommendedName>
</protein>
<dbReference type="Gene3D" id="3.40.50.1110">
    <property type="entry name" value="SGNH hydrolase"/>
    <property type="match status" value="1"/>
</dbReference>
<gene>
    <name evidence="3" type="ORF">BB560_001773</name>
</gene>
<dbReference type="PANTHER" id="PTHR45642">
    <property type="entry name" value="GDSL ESTERASE/LIPASE EXL3"/>
    <property type="match status" value="1"/>
</dbReference>
<dbReference type="EMBL" id="MBFS01000199">
    <property type="protein sequence ID" value="PVV03737.1"/>
    <property type="molecule type" value="Genomic_DNA"/>
</dbReference>
<dbReference type="InterPro" id="IPR050592">
    <property type="entry name" value="GDSL_lipolytic_enzyme"/>
</dbReference>
<proteinExistence type="predicted"/>
<dbReference type="InterPro" id="IPR001087">
    <property type="entry name" value="GDSL"/>
</dbReference>